<dbReference type="GO" id="GO:0003677">
    <property type="term" value="F:DNA binding"/>
    <property type="evidence" value="ECO:0007669"/>
    <property type="project" value="InterPro"/>
</dbReference>
<reference evidence="3 5" key="2">
    <citation type="journal article" date="2020" name="Front. Microbiol.">
        <title>Genetic Organization of the aprX-lipA2 Operon Affects the Proteolytic Potential of Pseudomonas Species in Milk.</title>
        <authorList>
            <person name="Maier C."/>
            <person name="Huptas C."/>
            <person name="von Neubeck M."/>
            <person name="Scherer S."/>
            <person name="Wenning M."/>
            <person name="Lucking G."/>
        </authorList>
    </citation>
    <scope>NUCLEOTIDE SEQUENCE [LARGE SCALE GENOMIC DNA]</scope>
    <source>
        <strain evidence="3 5">WS 4671</strain>
    </source>
</reference>
<proteinExistence type="predicted"/>
<dbReference type="Proteomes" id="UP000323909">
    <property type="component" value="Unassembled WGS sequence"/>
</dbReference>
<dbReference type="RefSeq" id="WP_003253486.1">
    <property type="nucleotide sequence ID" value="NZ_JAAQWE010000002.1"/>
</dbReference>
<evidence type="ECO:0000313" key="3">
    <source>
        <dbReference type="EMBL" id="NMX95691.1"/>
    </source>
</evidence>
<dbReference type="Proteomes" id="UP000552560">
    <property type="component" value="Unassembled WGS sequence"/>
</dbReference>
<protein>
    <submittedName>
        <fullName evidence="2">Helix-turn-helix domain-containing protein</fullName>
    </submittedName>
</protein>
<dbReference type="EMBL" id="JAAQWE010000002">
    <property type="protein sequence ID" value="NMX95691.1"/>
    <property type="molecule type" value="Genomic_DNA"/>
</dbReference>
<name>A0A5M8FQN9_PSEVE</name>
<dbReference type="EMBL" id="VWXT01000045">
    <property type="protein sequence ID" value="KAA6186156.1"/>
    <property type="molecule type" value="Genomic_DNA"/>
</dbReference>
<reference evidence="2 4" key="1">
    <citation type="submission" date="2019-09" db="EMBL/GenBank/DDBJ databases">
        <title>Genomic sequencing of 4 copper resistant soil isolates.</title>
        <authorList>
            <person name="Havryliuk O."/>
        </authorList>
    </citation>
    <scope>NUCLEOTIDE SEQUENCE [LARGE SCALE GENOMIC DNA]</scope>
    <source>
        <strain evidence="2 4">UKR4</strain>
    </source>
</reference>
<dbReference type="SMART" id="SM00530">
    <property type="entry name" value="HTH_XRE"/>
    <property type="match status" value="1"/>
</dbReference>
<dbReference type="InterPro" id="IPR010982">
    <property type="entry name" value="Lambda_DNA-bd_dom_sf"/>
</dbReference>
<sequence>MELRQAFGRVLKWMRVQQKLTQEDFATVSSRTYISTLERGRYVPTIEKLDTIAPVLGVHPITLLVGSYALKENRAVAELLAQITQEAERMDLATAFPDSSKTSHQS</sequence>
<dbReference type="InterPro" id="IPR001387">
    <property type="entry name" value="Cro/C1-type_HTH"/>
</dbReference>
<evidence type="ECO:0000259" key="1">
    <source>
        <dbReference type="PROSITE" id="PS50943"/>
    </source>
</evidence>
<gene>
    <name evidence="2" type="ORF">F3K53_04205</name>
    <name evidence="3" type="ORF">HBO43_03685</name>
</gene>
<dbReference type="GeneID" id="83683053"/>
<organism evidence="2 4">
    <name type="scientific">Pseudomonas veronii</name>
    <dbReference type="NCBI Taxonomy" id="76761"/>
    <lineage>
        <taxon>Bacteria</taxon>
        <taxon>Pseudomonadati</taxon>
        <taxon>Pseudomonadota</taxon>
        <taxon>Gammaproteobacteria</taxon>
        <taxon>Pseudomonadales</taxon>
        <taxon>Pseudomonadaceae</taxon>
        <taxon>Pseudomonas</taxon>
    </lineage>
</organism>
<evidence type="ECO:0000313" key="4">
    <source>
        <dbReference type="Proteomes" id="UP000323909"/>
    </source>
</evidence>
<dbReference type="SUPFAM" id="SSF47413">
    <property type="entry name" value="lambda repressor-like DNA-binding domains"/>
    <property type="match status" value="1"/>
</dbReference>
<evidence type="ECO:0000313" key="2">
    <source>
        <dbReference type="EMBL" id="KAA6186156.1"/>
    </source>
</evidence>
<feature type="domain" description="HTH cro/C1-type" evidence="1">
    <location>
        <begin position="11"/>
        <end position="63"/>
    </location>
</feature>
<accession>A0A5M8FQN9</accession>
<evidence type="ECO:0000313" key="5">
    <source>
        <dbReference type="Proteomes" id="UP000552560"/>
    </source>
</evidence>
<dbReference type="AlphaFoldDB" id="A0A5M8FQN9"/>
<dbReference type="CDD" id="cd00093">
    <property type="entry name" value="HTH_XRE"/>
    <property type="match status" value="1"/>
</dbReference>
<comment type="caution">
    <text evidence="2">The sequence shown here is derived from an EMBL/GenBank/DDBJ whole genome shotgun (WGS) entry which is preliminary data.</text>
</comment>
<dbReference type="PROSITE" id="PS50943">
    <property type="entry name" value="HTH_CROC1"/>
    <property type="match status" value="1"/>
</dbReference>
<dbReference type="Pfam" id="PF01381">
    <property type="entry name" value="HTH_3"/>
    <property type="match status" value="1"/>
</dbReference>
<dbReference type="Gene3D" id="1.10.260.40">
    <property type="entry name" value="lambda repressor-like DNA-binding domains"/>
    <property type="match status" value="1"/>
</dbReference>